<dbReference type="GO" id="GO:0003676">
    <property type="term" value="F:nucleic acid binding"/>
    <property type="evidence" value="ECO:0007669"/>
    <property type="project" value="InterPro"/>
</dbReference>
<dbReference type="InterPro" id="IPR012337">
    <property type="entry name" value="RNaseH-like_sf"/>
</dbReference>
<dbReference type="Proteomes" id="UP000619265">
    <property type="component" value="Unassembled WGS sequence"/>
</dbReference>
<dbReference type="Gene3D" id="3.30.420.10">
    <property type="entry name" value="Ribonuclease H-like superfamily/Ribonuclease H"/>
    <property type="match status" value="1"/>
</dbReference>
<dbReference type="Pfam" id="PF13456">
    <property type="entry name" value="RVT_3"/>
    <property type="match status" value="1"/>
</dbReference>
<reference evidence="2" key="1">
    <citation type="submission" date="2015-10" db="EMBL/GenBank/DDBJ databases">
        <authorList>
            <person name="Martinez-Garcia P.J."/>
            <person name="Crepeau M.W."/>
            <person name="Puiu D."/>
            <person name="Gonzalez-Ibeas D."/>
            <person name="Whalen J."/>
            <person name="Stevens K."/>
            <person name="Paul R."/>
            <person name="Butterfield T."/>
            <person name="Britton M."/>
            <person name="Reagan R."/>
            <person name="Chakraborty S."/>
            <person name="Walawage S.L."/>
            <person name="Vasquez-Gross H.A."/>
            <person name="Cardeno C."/>
            <person name="Famula R."/>
            <person name="Pratt K."/>
            <person name="Kuruganti S."/>
            <person name="Aradhya M.K."/>
            <person name="Leslie C.A."/>
            <person name="Dandekar A.M."/>
            <person name="Salzberg S.L."/>
            <person name="Wegrzyn J.L."/>
            <person name="Langley C.H."/>
            <person name="Neale D.B."/>
        </authorList>
    </citation>
    <scope>NUCLEOTIDE SEQUENCE</scope>
    <source>
        <tissue evidence="2">Leaves</tissue>
    </source>
</reference>
<dbReference type="PROSITE" id="PS50879">
    <property type="entry name" value="RNASE_H_1"/>
    <property type="match status" value="1"/>
</dbReference>
<dbReference type="AlphaFoldDB" id="A0A833XXY5"/>
<accession>A0A833XXY5</accession>
<sequence length="146" mass="16118">MGLLPAIITWRLWGRRCKARMEGLMESVQQGLRKEFISPITWKPPKPGWVKLNVDGCSLGNPGPSGAGGIIRDDKGDLICRFAEVSGHNSNNYAELMGLLHGLRECNLVADGFAKMGAKGQYGSWFSLSKLPANIRGFFCRFWSCV</sequence>
<dbReference type="InterPro" id="IPR036397">
    <property type="entry name" value="RNaseH_sf"/>
</dbReference>
<dbReference type="CDD" id="cd06222">
    <property type="entry name" value="RNase_H_like"/>
    <property type="match status" value="1"/>
</dbReference>
<name>A0A833XXY5_JUGRE</name>
<reference evidence="2" key="2">
    <citation type="submission" date="2020-03" db="EMBL/GenBank/DDBJ databases">
        <title>Walnut 2.0.</title>
        <authorList>
            <person name="Marrano A."/>
            <person name="Britton M."/>
            <person name="Zimin A.V."/>
            <person name="Zaini P.A."/>
            <person name="Workman R."/>
            <person name="Puiu D."/>
            <person name="Bianco L."/>
            <person name="Allen B.J."/>
            <person name="Troggio M."/>
            <person name="Leslie C.A."/>
            <person name="Timp W."/>
            <person name="Dendekar A."/>
            <person name="Salzberg S.L."/>
            <person name="Neale D.B."/>
        </authorList>
    </citation>
    <scope>NUCLEOTIDE SEQUENCE</scope>
    <source>
        <tissue evidence="2">Leaves</tissue>
    </source>
</reference>
<dbReference type="SUPFAM" id="SSF53098">
    <property type="entry name" value="Ribonuclease H-like"/>
    <property type="match status" value="1"/>
</dbReference>
<dbReference type="GO" id="GO:0004523">
    <property type="term" value="F:RNA-DNA hybrid ribonuclease activity"/>
    <property type="evidence" value="ECO:0007669"/>
    <property type="project" value="InterPro"/>
</dbReference>
<dbReference type="Gramene" id="Jr04_19170_p1">
    <property type="protein sequence ID" value="cds.Jr04_19170_p1"/>
    <property type="gene ID" value="Jr04_19170"/>
</dbReference>
<dbReference type="InterPro" id="IPR002156">
    <property type="entry name" value="RNaseH_domain"/>
</dbReference>
<gene>
    <name evidence="2" type="ORF">F2P56_009932</name>
</gene>
<organism evidence="2 3">
    <name type="scientific">Juglans regia</name>
    <name type="common">English walnut</name>
    <dbReference type="NCBI Taxonomy" id="51240"/>
    <lineage>
        <taxon>Eukaryota</taxon>
        <taxon>Viridiplantae</taxon>
        <taxon>Streptophyta</taxon>
        <taxon>Embryophyta</taxon>
        <taxon>Tracheophyta</taxon>
        <taxon>Spermatophyta</taxon>
        <taxon>Magnoliopsida</taxon>
        <taxon>eudicotyledons</taxon>
        <taxon>Gunneridae</taxon>
        <taxon>Pentapetalae</taxon>
        <taxon>rosids</taxon>
        <taxon>fabids</taxon>
        <taxon>Fagales</taxon>
        <taxon>Juglandaceae</taxon>
        <taxon>Juglans</taxon>
    </lineage>
</organism>
<evidence type="ECO:0000313" key="3">
    <source>
        <dbReference type="Proteomes" id="UP000619265"/>
    </source>
</evidence>
<proteinExistence type="predicted"/>
<dbReference type="InterPro" id="IPR044730">
    <property type="entry name" value="RNase_H-like_dom_plant"/>
</dbReference>
<dbReference type="PANTHER" id="PTHR47723:SF19">
    <property type="entry name" value="POLYNUCLEOTIDYL TRANSFERASE, RIBONUCLEASE H-LIKE SUPERFAMILY PROTEIN"/>
    <property type="match status" value="1"/>
</dbReference>
<feature type="domain" description="RNase H type-1" evidence="1">
    <location>
        <begin position="46"/>
        <end position="146"/>
    </location>
</feature>
<dbReference type="EMBL" id="LIHL02000004">
    <property type="protein sequence ID" value="KAF5473311.1"/>
    <property type="molecule type" value="Genomic_DNA"/>
</dbReference>
<evidence type="ECO:0000259" key="1">
    <source>
        <dbReference type="PROSITE" id="PS50879"/>
    </source>
</evidence>
<protein>
    <recommendedName>
        <fullName evidence="1">RNase H type-1 domain-containing protein</fullName>
    </recommendedName>
</protein>
<dbReference type="InterPro" id="IPR053151">
    <property type="entry name" value="RNase_H-like"/>
</dbReference>
<dbReference type="PANTHER" id="PTHR47723">
    <property type="entry name" value="OS05G0353850 PROTEIN"/>
    <property type="match status" value="1"/>
</dbReference>
<evidence type="ECO:0000313" key="2">
    <source>
        <dbReference type="EMBL" id="KAF5473311.1"/>
    </source>
</evidence>
<comment type="caution">
    <text evidence="2">The sequence shown here is derived from an EMBL/GenBank/DDBJ whole genome shotgun (WGS) entry which is preliminary data.</text>
</comment>